<organism evidence="1 2">
    <name type="scientific">Kickxella alabastrina</name>
    <dbReference type="NCBI Taxonomy" id="61397"/>
    <lineage>
        <taxon>Eukaryota</taxon>
        <taxon>Fungi</taxon>
        <taxon>Fungi incertae sedis</taxon>
        <taxon>Zoopagomycota</taxon>
        <taxon>Kickxellomycotina</taxon>
        <taxon>Kickxellomycetes</taxon>
        <taxon>Kickxellales</taxon>
        <taxon>Kickxellaceae</taxon>
        <taxon>Kickxella</taxon>
    </lineage>
</organism>
<proteinExistence type="predicted"/>
<sequence>MAKKNNTSKSQRAAKAAKAAAQATSASRNSIPDSFIEQFIDHPGAFIVPDAKARAAAMDVVGRTYDAANFSDKFGLFDDWKSVLDSGFDSNLQLWELISIRNEPVLKYSADVMKELSALIDSVNIDSESESDSDSDEDEDEAMLSSGAESAAEDEDNVDALLESGSEADSSDPESDDAEDASDSDKSAGDASEGENDDEEEYSNSKPSVLDDKFFSVAEMERFADNADEEDMRDRAILAGDYPKPKHGEKEDDDESSESDEDDIDLFQDLDKQQGFSDDGSDMDDDDESDEEGVRADEMKYADFFLPPKGSKRGVARASREKHAKRVKFDPKAVGSDDDEKDQSKDSDSDEAEVPLARKSNLFDDDDGEDEEDDVANNKSEFEKRQEKLQGLISKLEDEAVEKKDWTMIGEVNSVARPKNSLLGEDLEFDHVQKPVPVVTQEATQTLEDIIKRRIINEQWDDVERKKDIQAKPFRPSEFIELNDKASKKSLAEVYEEDYLAKKAGDDYVPENDAKITESHKEVDNQFRDLFAQLDALSHFHFAPRPATVDIEIRTNAPALHMEEKLPVNMSQAAQLAPEEIYEKSQGRNGRTGDLMGETEMTREDRNTRRLRKKHAQKKKSDAIAEVKGISKTAAAAAKAAKTSSADKTKSKSKPKPKAA</sequence>
<gene>
    <name evidence="1" type="primary">MPP10_2</name>
    <name evidence="1" type="ORF">LPJ66_007146</name>
</gene>
<name>A0ACC1IC04_9FUNG</name>
<dbReference type="Proteomes" id="UP001150581">
    <property type="component" value="Unassembled WGS sequence"/>
</dbReference>
<reference evidence="1" key="1">
    <citation type="submission" date="2022-07" db="EMBL/GenBank/DDBJ databases">
        <title>Phylogenomic reconstructions and comparative analyses of Kickxellomycotina fungi.</title>
        <authorList>
            <person name="Reynolds N.K."/>
            <person name="Stajich J.E."/>
            <person name="Barry K."/>
            <person name="Grigoriev I.V."/>
            <person name="Crous P."/>
            <person name="Smith M.E."/>
        </authorList>
    </citation>
    <scope>NUCLEOTIDE SEQUENCE</scope>
    <source>
        <strain evidence="1">Benny 63K</strain>
    </source>
</reference>
<protein>
    <submittedName>
        <fullName evidence="1">U3 snoRNP protein</fullName>
    </submittedName>
</protein>
<accession>A0ACC1IC04</accession>
<comment type="caution">
    <text evidence="1">The sequence shown here is derived from an EMBL/GenBank/DDBJ whole genome shotgun (WGS) entry which is preliminary data.</text>
</comment>
<evidence type="ECO:0000313" key="1">
    <source>
        <dbReference type="EMBL" id="KAJ1891042.1"/>
    </source>
</evidence>
<dbReference type="EMBL" id="JANBPG010001231">
    <property type="protein sequence ID" value="KAJ1891042.1"/>
    <property type="molecule type" value="Genomic_DNA"/>
</dbReference>
<keyword evidence="2" id="KW-1185">Reference proteome</keyword>
<evidence type="ECO:0000313" key="2">
    <source>
        <dbReference type="Proteomes" id="UP001150581"/>
    </source>
</evidence>